<comment type="caution">
    <text evidence="1">The sequence shown here is derived from an EMBL/GenBank/DDBJ whole genome shotgun (WGS) entry which is preliminary data.</text>
</comment>
<reference evidence="2" key="1">
    <citation type="submission" date="2016-06" db="EMBL/GenBank/DDBJ databases">
        <title>Parallel loss of symbiosis genes in relatives of nitrogen-fixing non-legume Parasponia.</title>
        <authorList>
            <person name="Van Velzen R."/>
            <person name="Holmer R."/>
            <person name="Bu F."/>
            <person name="Rutten L."/>
            <person name="Van Zeijl A."/>
            <person name="Liu W."/>
            <person name="Santuari L."/>
            <person name="Cao Q."/>
            <person name="Sharma T."/>
            <person name="Shen D."/>
            <person name="Roswanjaya Y."/>
            <person name="Wardhani T."/>
            <person name="Kalhor M.S."/>
            <person name="Jansen J."/>
            <person name="Van den Hoogen J."/>
            <person name="Gungor B."/>
            <person name="Hartog M."/>
            <person name="Hontelez J."/>
            <person name="Verver J."/>
            <person name="Yang W.-C."/>
            <person name="Schijlen E."/>
            <person name="Repin R."/>
            <person name="Schilthuizen M."/>
            <person name="Schranz E."/>
            <person name="Heidstra R."/>
            <person name="Miyata K."/>
            <person name="Fedorova E."/>
            <person name="Kohlen W."/>
            <person name="Bisseling T."/>
            <person name="Smit S."/>
            <person name="Geurts R."/>
        </authorList>
    </citation>
    <scope>NUCLEOTIDE SEQUENCE [LARGE SCALE GENOMIC DNA]</scope>
    <source>
        <strain evidence="2">cv. WU1-14</strain>
    </source>
</reference>
<proteinExistence type="predicted"/>
<name>A0A2P5AM86_PARAD</name>
<dbReference type="AlphaFoldDB" id="A0A2P5AM86"/>
<dbReference type="OrthoDB" id="1905883at2759"/>
<evidence type="ECO:0000313" key="2">
    <source>
        <dbReference type="Proteomes" id="UP000237105"/>
    </source>
</evidence>
<evidence type="ECO:0000313" key="1">
    <source>
        <dbReference type="EMBL" id="PON37561.1"/>
    </source>
</evidence>
<keyword evidence="2" id="KW-1185">Reference proteome</keyword>
<protein>
    <submittedName>
        <fullName evidence="1">Uncharacterized protein</fullName>
    </submittedName>
</protein>
<sequence>MLPILCSSAKFFCYLSTVSVPQYESRTKYYPESPNLNQIQHISSTEFSKRIHNEERDESKIPRFSYTKHINLERYFGKFFSFEVSLWYLTSQLLKTKQRISLKLEQRLSKRIYTK</sequence>
<dbReference type="Proteomes" id="UP000237105">
    <property type="component" value="Unassembled WGS sequence"/>
</dbReference>
<accession>A0A2P5AM86</accession>
<gene>
    <name evidence="1" type="ORF">PanWU01x14_319330</name>
</gene>
<organism evidence="1 2">
    <name type="scientific">Parasponia andersonii</name>
    <name type="common">Sponia andersonii</name>
    <dbReference type="NCBI Taxonomy" id="3476"/>
    <lineage>
        <taxon>Eukaryota</taxon>
        <taxon>Viridiplantae</taxon>
        <taxon>Streptophyta</taxon>
        <taxon>Embryophyta</taxon>
        <taxon>Tracheophyta</taxon>
        <taxon>Spermatophyta</taxon>
        <taxon>Magnoliopsida</taxon>
        <taxon>eudicotyledons</taxon>
        <taxon>Gunneridae</taxon>
        <taxon>Pentapetalae</taxon>
        <taxon>rosids</taxon>
        <taxon>fabids</taxon>
        <taxon>Rosales</taxon>
        <taxon>Cannabaceae</taxon>
        <taxon>Parasponia</taxon>
    </lineage>
</organism>
<dbReference type="EMBL" id="JXTB01000525">
    <property type="protein sequence ID" value="PON37561.1"/>
    <property type="molecule type" value="Genomic_DNA"/>
</dbReference>